<proteinExistence type="predicted"/>
<gene>
    <name evidence="1" type="ORF">ENQ76_05775</name>
</gene>
<dbReference type="AlphaFoldDB" id="A0A7C2JXH9"/>
<protein>
    <submittedName>
        <fullName evidence="1">Uncharacterized protein</fullName>
    </submittedName>
</protein>
<evidence type="ECO:0000313" key="1">
    <source>
        <dbReference type="EMBL" id="HEN14964.1"/>
    </source>
</evidence>
<sequence>MSGSELPTRNGYGTIEIRCPFQLGLRPAYVSLAFIKEISARGPGKAREFAEIVVPALKTPVAIFQGLRWDHPEIDEDDWFCYVAKPQFAYDYKRHQRRSAWADQVLTIFVTSEWVVYNWCWTKCAPEDSKLPINFQTRFANRKL</sequence>
<organism evidence="1">
    <name type="scientific">Schlesneria paludicola</name>
    <dbReference type="NCBI Taxonomy" id="360056"/>
    <lineage>
        <taxon>Bacteria</taxon>
        <taxon>Pseudomonadati</taxon>
        <taxon>Planctomycetota</taxon>
        <taxon>Planctomycetia</taxon>
        <taxon>Planctomycetales</taxon>
        <taxon>Planctomycetaceae</taxon>
        <taxon>Schlesneria</taxon>
    </lineage>
</organism>
<name>A0A7C2JXH9_9PLAN</name>
<reference evidence="1" key="1">
    <citation type="journal article" date="2020" name="mSystems">
        <title>Genome- and Community-Level Interaction Insights into Carbon Utilization and Element Cycling Functions of Hydrothermarchaeota in Hydrothermal Sediment.</title>
        <authorList>
            <person name="Zhou Z."/>
            <person name="Liu Y."/>
            <person name="Xu W."/>
            <person name="Pan J."/>
            <person name="Luo Z.H."/>
            <person name="Li M."/>
        </authorList>
    </citation>
    <scope>NUCLEOTIDE SEQUENCE [LARGE SCALE GENOMIC DNA]</scope>
    <source>
        <strain evidence="1">SpSt-339</strain>
    </source>
</reference>
<comment type="caution">
    <text evidence="1">The sequence shown here is derived from an EMBL/GenBank/DDBJ whole genome shotgun (WGS) entry which is preliminary data.</text>
</comment>
<dbReference type="EMBL" id="DSOK01000170">
    <property type="protein sequence ID" value="HEN14964.1"/>
    <property type="molecule type" value="Genomic_DNA"/>
</dbReference>
<accession>A0A7C2JXH9</accession>